<dbReference type="EMBL" id="BMEC01000008">
    <property type="protein sequence ID" value="GGC39036.1"/>
    <property type="molecule type" value="Genomic_DNA"/>
</dbReference>
<sequence length="67" mass="7961">MSAGLKYFERLSYLSDLIKKERTGCCSQLAKTFNVSERTVYRMISDLCLHYEKAVKYYKDKNSFIFE</sequence>
<protein>
    <recommendedName>
        <fullName evidence="3">Helix-turn-helix type 11 domain-containing protein</fullName>
    </recommendedName>
</protein>
<dbReference type="RefSeq" id="WP_188464026.1">
    <property type="nucleotide sequence ID" value="NZ_BMEC01000008.1"/>
</dbReference>
<evidence type="ECO:0000313" key="2">
    <source>
        <dbReference type="Proteomes" id="UP000636010"/>
    </source>
</evidence>
<gene>
    <name evidence="1" type="ORF">GCM10011506_25630</name>
</gene>
<comment type="caution">
    <text evidence="1">The sequence shown here is derived from an EMBL/GenBank/DDBJ whole genome shotgun (WGS) entry which is preliminary data.</text>
</comment>
<dbReference type="Gene3D" id="1.10.10.10">
    <property type="entry name" value="Winged helix-like DNA-binding domain superfamily/Winged helix DNA-binding domain"/>
    <property type="match status" value="1"/>
</dbReference>
<dbReference type="Proteomes" id="UP000636010">
    <property type="component" value="Unassembled WGS sequence"/>
</dbReference>
<name>A0ABQ1MHD1_9BACT</name>
<keyword evidence="2" id="KW-1185">Reference proteome</keyword>
<evidence type="ECO:0000313" key="1">
    <source>
        <dbReference type="EMBL" id="GGC39036.1"/>
    </source>
</evidence>
<accession>A0ABQ1MHD1</accession>
<dbReference type="InterPro" id="IPR036388">
    <property type="entry name" value="WH-like_DNA-bd_sf"/>
</dbReference>
<organism evidence="1 2">
    <name type="scientific">Marivirga lumbricoides</name>
    <dbReference type="NCBI Taxonomy" id="1046115"/>
    <lineage>
        <taxon>Bacteria</taxon>
        <taxon>Pseudomonadati</taxon>
        <taxon>Bacteroidota</taxon>
        <taxon>Cytophagia</taxon>
        <taxon>Cytophagales</taxon>
        <taxon>Marivirgaceae</taxon>
        <taxon>Marivirga</taxon>
    </lineage>
</organism>
<reference evidence="2" key="1">
    <citation type="journal article" date="2019" name="Int. J. Syst. Evol. Microbiol.">
        <title>The Global Catalogue of Microorganisms (GCM) 10K type strain sequencing project: providing services to taxonomists for standard genome sequencing and annotation.</title>
        <authorList>
            <consortium name="The Broad Institute Genomics Platform"/>
            <consortium name="The Broad Institute Genome Sequencing Center for Infectious Disease"/>
            <person name="Wu L."/>
            <person name="Ma J."/>
        </authorList>
    </citation>
    <scope>NUCLEOTIDE SEQUENCE [LARGE SCALE GENOMIC DNA]</scope>
    <source>
        <strain evidence="2">CGMCC 1.10832</strain>
    </source>
</reference>
<evidence type="ECO:0008006" key="3">
    <source>
        <dbReference type="Google" id="ProtNLM"/>
    </source>
</evidence>
<proteinExistence type="predicted"/>